<dbReference type="CDD" id="cd00077">
    <property type="entry name" value="HDc"/>
    <property type="match status" value="1"/>
</dbReference>
<protein>
    <submittedName>
        <fullName evidence="2">HD-GYP domain-containing protein</fullName>
        <ecNumber evidence="2">3.1.4.-</ecNumber>
    </submittedName>
</protein>
<name>A0ABW5BIP3_9PROT</name>
<evidence type="ECO:0000313" key="2">
    <source>
        <dbReference type="EMBL" id="MFD2205459.1"/>
    </source>
</evidence>
<feature type="domain" description="HD-GYP" evidence="1">
    <location>
        <begin position="266"/>
        <end position="461"/>
    </location>
</feature>
<dbReference type="Pfam" id="PF13487">
    <property type="entry name" value="HD_5"/>
    <property type="match status" value="2"/>
</dbReference>
<keyword evidence="3" id="KW-1185">Reference proteome</keyword>
<dbReference type="Proteomes" id="UP001597294">
    <property type="component" value="Unassembled WGS sequence"/>
</dbReference>
<dbReference type="PANTHER" id="PTHR45228:SF5">
    <property type="entry name" value="CYCLIC DI-GMP PHOSPHODIESTERASE VC_1348-RELATED"/>
    <property type="match status" value="1"/>
</dbReference>
<dbReference type="InterPro" id="IPR037522">
    <property type="entry name" value="HD_GYP_dom"/>
</dbReference>
<dbReference type="PROSITE" id="PS51832">
    <property type="entry name" value="HD_GYP"/>
    <property type="match status" value="1"/>
</dbReference>
<dbReference type="SMART" id="SM00471">
    <property type="entry name" value="HDc"/>
    <property type="match status" value="1"/>
</dbReference>
<gene>
    <name evidence="2" type="ORF">ACFSKO_07550</name>
</gene>
<accession>A0ABW5BIP3</accession>
<dbReference type="PANTHER" id="PTHR45228">
    <property type="entry name" value="CYCLIC DI-GMP PHOSPHODIESTERASE TM_0186-RELATED"/>
    <property type="match status" value="1"/>
</dbReference>
<keyword evidence="2" id="KW-0378">Hydrolase</keyword>
<evidence type="ECO:0000259" key="1">
    <source>
        <dbReference type="PROSITE" id="PS51832"/>
    </source>
</evidence>
<dbReference type="SUPFAM" id="SSF109604">
    <property type="entry name" value="HD-domain/PDEase-like"/>
    <property type="match status" value="2"/>
</dbReference>
<reference evidence="3" key="1">
    <citation type="journal article" date="2019" name="Int. J. Syst. Evol. Microbiol.">
        <title>The Global Catalogue of Microorganisms (GCM) 10K type strain sequencing project: providing services to taxonomists for standard genome sequencing and annotation.</title>
        <authorList>
            <consortium name="The Broad Institute Genomics Platform"/>
            <consortium name="The Broad Institute Genome Sequencing Center for Infectious Disease"/>
            <person name="Wu L."/>
            <person name="Ma J."/>
        </authorList>
    </citation>
    <scope>NUCLEOTIDE SEQUENCE [LARGE SCALE GENOMIC DNA]</scope>
    <source>
        <strain evidence="3">CGMCC 4.7192</strain>
    </source>
</reference>
<dbReference type="InterPro" id="IPR003607">
    <property type="entry name" value="HD/PDEase_dom"/>
</dbReference>
<dbReference type="Gene3D" id="1.10.3210.10">
    <property type="entry name" value="Hypothetical protein af1432"/>
    <property type="match status" value="2"/>
</dbReference>
<proteinExistence type="predicted"/>
<dbReference type="GO" id="GO:0016787">
    <property type="term" value="F:hydrolase activity"/>
    <property type="evidence" value="ECO:0007669"/>
    <property type="project" value="UniProtKB-KW"/>
</dbReference>
<organism evidence="2 3">
    <name type="scientific">Kiloniella antarctica</name>
    <dbReference type="NCBI Taxonomy" id="1550907"/>
    <lineage>
        <taxon>Bacteria</taxon>
        <taxon>Pseudomonadati</taxon>
        <taxon>Pseudomonadota</taxon>
        <taxon>Alphaproteobacteria</taxon>
        <taxon>Rhodospirillales</taxon>
        <taxon>Kiloniellaceae</taxon>
        <taxon>Kiloniella</taxon>
    </lineage>
</organism>
<dbReference type="RefSeq" id="WP_380250089.1">
    <property type="nucleotide sequence ID" value="NZ_JBHUII010000004.1"/>
</dbReference>
<dbReference type="EC" id="3.1.4.-" evidence="2"/>
<dbReference type="EMBL" id="JBHUII010000004">
    <property type="protein sequence ID" value="MFD2205459.1"/>
    <property type="molecule type" value="Genomic_DNA"/>
</dbReference>
<comment type="caution">
    <text evidence="2">The sequence shown here is derived from an EMBL/GenBank/DDBJ whole genome shotgun (WGS) entry which is preliminary data.</text>
</comment>
<dbReference type="InterPro" id="IPR052020">
    <property type="entry name" value="Cyclic_di-GMP/3'3'-cGAMP_PDE"/>
</dbReference>
<evidence type="ECO:0000313" key="3">
    <source>
        <dbReference type="Proteomes" id="UP001597294"/>
    </source>
</evidence>
<sequence>MGSLKPNFLNTETVHLSELVSAISTALDMTEGQPIGHCVRSCWIGIHIGQEIGMSEEDLSELYYMILLKDLGCSSNAARICQLYLTDDQKFKHDFKRINGSLPQALRFVLSHTGLQASLSERFQAIIKILQDGGEIARELIETRCHRGAEIALKMRFSEKVADGILNLDERWDGKGLPSAVSGNNIPVFARIALLSQVIDVFLTSEGQDAALGEVRSRSGSWFEPEMVSAFERVALRPEFWEELNNEDLQNSIHNLVLPKHDVTVDEDYLDNIAAAFAKVIDAKSPFTNGHSERVMGYSDLIAQKMGLSESKRRWLKRAALLHDIGKLGISNSILDKPGKLTDEEFAMIKMHPVYSVNILKNISAFSDISPIAGGHHERLDGKGYPYGLTDNEIDMDIRIVTVADIFDALTADRPYRAAMPMEKAISIMDDMVDTAIDSQCYKALKDVLQEISTINSSLQDTLTQIMQKETI</sequence>